<name>A0A1I5C3Y6_9GAMM</name>
<evidence type="ECO:0000256" key="1">
    <source>
        <dbReference type="ARBA" id="ARBA00008668"/>
    </source>
</evidence>
<dbReference type="SMART" id="SM00869">
    <property type="entry name" value="Autotransporter"/>
    <property type="match status" value="1"/>
</dbReference>
<dbReference type="Pfam" id="PF00657">
    <property type="entry name" value="Lipase_GDSL"/>
    <property type="match status" value="1"/>
</dbReference>
<accession>A0A1I5C3Y6</accession>
<evidence type="ECO:0000313" key="7">
    <source>
        <dbReference type="EMBL" id="SFN81790.1"/>
    </source>
</evidence>
<organism evidence="7 8">
    <name type="scientific">Xenorhabdus japonica</name>
    <dbReference type="NCBI Taxonomy" id="53341"/>
    <lineage>
        <taxon>Bacteria</taxon>
        <taxon>Pseudomonadati</taxon>
        <taxon>Pseudomonadota</taxon>
        <taxon>Gammaproteobacteria</taxon>
        <taxon>Enterobacterales</taxon>
        <taxon>Morganellaceae</taxon>
        <taxon>Xenorhabdus</taxon>
    </lineage>
</organism>
<comment type="similarity">
    <text evidence="1">Belongs to the 'GDSL' lipolytic enzyme family.</text>
</comment>
<dbReference type="Gene3D" id="2.40.128.130">
    <property type="entry name" value="Autotransporter beta-domain"/>
    <property type="match status" value="1"/>
</dbReference>
<feature type="chain" id="PRO_5011796628" evidence="5">
    <location>
        <begin position="25"/>
        <end position="682"/>
    </location>
</feature>
<dbReference type="GO" id="GO:0006629">
    <property type="term" value="P:lipid metabolic process"/>
    <property type="evidence" value="ECO:0007669"/>
    <property type="project" value="InterPro"/>
</dbReference>
<feature type="active site" evidence="4">
    <location>
        <position position="367"/>
    </location>
</feature>
<protein>
    <submittedName>
        <fullName evidence="7">Outer membrane lipase/esterase</fullName>
    </submittedName>
</protein>
<evidence type="ECO:0000259" key="6">
    <source>
        <dbReference type="PROSITE" id="PS51208"/>
    </source>
</evidence>
<evidence type="ECO:0000256" key="2">
    <source>
        <dbReference type="ARBA" id="ARBA00022729"/>
    </source>
</evidence>
<dbReference type="SUPFAM" id="SSF52266">
    <property type="entry name" value="SGNH hydrolase"/>
    <property type="match status" value="1"/>
</dbReference>
<dbReference type="AlphaFoldDB" id="A0A1I5C3Y6"/>
<keyword evidence="8" id="KW-1185">Reference proteome</keyword>
<evidence type="ECO:0000256" key="4">
    <source>
        <dbReference type="PIRSR" id="PIRSR037375-1"/>
    </source>
</evidence>
<dbReference type="InterPro" id="IPR036709">
    <property type="entry name" value="Autotransporte_beta_dom_sf"/>
</dbReference>
<dbReference type="PIRSF" id="PIRSF037375">
    <property type="entry name" value="Autotrns_EstA"/>
    <property type="match status" value="1"/>
</dbReference>
<dbReference type="Proteomes" id="UP000199011">
    <property type="component" value="Unassembled WGS sequence"/>
</dbReference>
<feature type="active site" description="Nucleophile" evidence="4">
    <location>
        <position position="36"/>
    </location>
</feature>
<dbReference type="InterPro" id="IPR017186">
    <property type="entry name" value="Lipase_autotranspt_EstA"/>
</dbReference>
<dbReference type="SUPFAM" id="SSF103515">
    <property type="entry name" value="Autotransporter"/>
    <property type="match status" value="1"/>
</dbReference>
<evidence type="ECO:0000313" key="8">
    <source>
        <dbReference type="Proteomes" id="UP000199011"/>
    </source>
</evidence>
<feature type="domain" description="Autotransporter" evidence="6">
    <location>
        <begin position="405"/>
        <end position="682"/>
    </location>
</feature>
<dbReference type="InterPro" id="IPR001087">
    <property type="entry name" value="GDSL"/>
</dbReference>
<proteinExistence type="inferred from homology"/>
<keyword evidence="2 5" id="KW-0732">Signal</keyword>
<dbReference type="PANTHER" id="PTHR45648:SF22">
    <property type="entry name" value="GDSL LIPASE_ACYLHYDROLASE FAMILY PROTEIN (AFU_ORTHOLOGUE AFUA_4G14700)"/>
    <property type="match status" value="1"/>
</dbReference>
<dbReference type="RefSeq" id="WP_092519681.1">
    <property type="nucleotide sequence ID" value="NZ_CAWRAH010000046.1"/>
</dbReference>
<dbReference type="InterPro" id="IPR005546">
    <property type="entry name" value="Autotransporte_beta"/>
</dbReference>
<dbReference type="GO" id="GO:0016298">
    <property type="term" value="F:lipase activity"/>
    <property type="evidence" value="ECO:0007669"/>
    <property type="project" value="InterPro"/>
</dbReference>
<dbReference type="PROSITE" id="PS51208">
    <property type="entry name" value="AUTOTRANSPORTER"/>
    <property type="match status" value="1"/>
</dbReference>
<dbReference type="Pfam" id="PF03797">
    <property type="entry name" value="Autotransporter"/>
    <property type="match status" value="1"/>
</dbReference>
<dbReference type="PROSITE" id="PS01098">
    <property type="entry name" value="LIPASE_GDSL_SER"/>
    <property type="match status" value="1"/>
</dbReference>
<dbReference type="OrthoDB" id="5292073at2"/>
<reference evidence="8" key="1">
    <citation type="submission" date="2016-10" db="EMBL/GenBank/DDBJ databases">
        <authorList>
            <person name="Varghese N."/>
            <person name="Submissions S."/>
        </authorList>
    </citation>
    <scope>NUCLEOTIDE SEQUENCE [LARGE SCALE GENOMIC DNA]</scope>
    <source>
        <strain evidence="8">DSM 16522</strain>
    </source>
</reference>
<dbReference type="InterPro" id="IPR036514">
    <property type="entry name" value="SGNH_hydro_sf"/>
</dbReference>
<gene>
    <name evidence="7" type="ORF">SAMN05421579_12415</name>
</gene>
<feature type="active site" evidence="4">
    <location>
        <position position="364"/>
    </location>
</feature>
<evidence type="ECO:0000256" key="5">
    <source>
        <dbReference type="SAM" id="SignalP"/>
    </source>
</evidence>
<evidence type="ECO:0000256" key="3">
    <source>
        <dbReference type="ARBA" id="ARBA00022801"/>
    </source>
</evidence>
<dbReference type="InterPro" id="IPR008265">
    <property type="entry name" value="Lipase_GDSL_AS"/>
</dbReference>
<feature type="signal peptide" evidence="5">
    <location>
        <begin position="1"/>
        <end position="24"/>
    </location>
</feature>
<dbReference type="InterPro" id="IPR051058">
    <property type="entry name" value="GDSL_Est/Lipase"/>
</dbReference>
<sequence length="682" mass="75159">MKKAFLFTPALLALSINAISNANAYSYNKVYVFGDSLSDGGNNGRYTTDGKTSQLYDEYIAQQITGTDLTPSIKKDGTNYAQGSATALKKYSKDGFNTQEQVDKYLNDNNGKADPNSIYIHWVGGNDLAKALEDGQIKTAKTKDPMQGQKVTADIAYISATTAANQINKLVEKGAGLIIAPIVPDVGTTPKMLEKFLEQALSQPSADGKKLSKEEINEQLQNIHQVINGYDIPNIQARNLILQGIFQEIAKNAYKGDSAEQKEKQKEAYGKLLKTYEEISKDASKLTDIYNNLVDEKISEKNGNILRADINGLLNEVIANPLIYGIQNTLGYACSYDKDKNKGADKCTSEDSGFTGDKQFLFSDNFHPTPLGHKIMGQYITSIYNAPSQVMTLNQVNRAPVKSALSSLDGHLQQLRNSGNAQGKIGVFGGYTGSQNKTFTLSGNYQLTNNLLLGAMYSDYKDERTPAANFSYEGLGHVLTAYTLWNYYNNGWLSGDVHYSRTNYDSLTRAIQLGNATRRETGATTGKQWGARITAGWDIPVTNYLTTSPVVQYAWSKGEIDGYRESGNNSTSMNFGDQNYTSKVGTLGWRVDTKFGRFNPYASVQFNHQFGDISYKLSGSINSTKTSFVRESGKQSTNWRQYTIGMNANLFNNLRGFASVTRNEGSAQDPNYNFSFGINASF</sequence>
<keyword evidence="3" id="KW-0378">Hydrolase</keyword>
<dbReference type="STRING" id="53341.SAMN05421579_12415"/>
<dbReference type="Gene3D" id="3.40.50.1110">
    <property type="entry name" value="SGNH hydrolase"/>
    <property type="match status" value="1"/>
</dbReference>
<dbReference type="PANTHER" id="PTHR45648">
    <property type="entry name" value="GDSL LIPASE/ACYLHYDROLASE FAMILY PROTEIN (AFU_ORTHOLOGUE AFUA_4G14700)"/>
    <property type="match status" value="1"/>
</dbReference>
<dbReference type="EMBL" id="FOVO01000024">
    <property type="protein sequence ID" value="SFN81790.1"/>
    <property type="molecule type" value="Genomic_DNA"/>
</dbReference>